<proteinExistence type="predicted"/>
<dbReference type="EMBL" id="CAESAH010000028">
    <property type="protein sequence ID" value="CAB4340917.1"/>
    <property type="molecule type" value="Genomic_DNA"/>
</dbReference>
<dbReference type="Gene3D" id="2.60.120.200">
    <property type="match status" value="1"/>
</dbReference>
<dbReference type="EMBL" id="CAFBRY010000065">
    <property type="protein sequence ID" value="CAB5154320.1"/>
    <property type="molecule type" value="Genomic_DNA"/>
</dbReference>
<dbReference type="InterPro" id="IPR013320">
    <property type="entry name" value="ConA-like_dom_sf"/>
</dbReference>
<dbReference type="EMBL" id="CAEZYO010000027">
    <property type="protein sequence ID" value="CAB4732705.1"/>
    <property type="molecule type" value="Genomic_DNA"/>
</dbReference>
<sequence>MSLLEFNNLSPKRSDSRKPFKLVVGIGALVGVIALGSTFAANIAINTGAPIEFGQGVAQTTACDNEIIMTPESSFVNGTGSGDYLFTSITVSDISDSCYGKDFTIKAYKNGENSPLPLYQTGGTGSYTEIKVHDDSGDFSFVDGGLLDDGITNVTDGFKITFYTSGPPSSVALASALDVDQISIESADGISFGSLSFTNNSIVYAANDAFKFGTNDFTIETWAYVSSSVSSTDGATFYDTGSEVNYPGGFAFWIEGDKLKYRINGCRACSISGYDIEVPMIWYDNWHHYAVSRTNGIIRLFVDGTLVASSYDTNDNLPTVANTLDLNRNTPSIGRLDGYPTRFDLSGKMESLRVINGVAKYVSNFTPPQQLIKEASTVLLLTPTSATTLFLDRSDNHWVPSGASDLPSWSTDHH</sequence>
<dbReference type="EMBL" id="CAFABC010000024">
    <property type="protein sequence ID" value="CAB4826397.1"/>
    <property type="molecule type" value="Genomic_DNA"/>
</dbReference>
<evidence type="ECO:0000313" key="3">
    <source>
        <dbReference type="EMBL" id="CAB4826397.1"/>
    </source>
</evidence>
<gene>
    <name evidence="2" type="ORF">UFOPK2731_00946</name>
    <name evidence="3" type="ORF">UFOPK3161_00936</name>
    <name evidence="1" type="ORF">UFOPK3962_00976</name>
    <name evidence="4" type="ORF">UFOPK4427_01302</name>
</gene>
<evidence type="ECO:0000313" key="2">
    <source>
        <dbReference type="EMBL" id="CAB4732705.1"/>
    </source>
</evidence>
<dbReference type="SUPFAM" id="SSF49899">
    <property type="entry name" value="Concanavalin A-like lectins/glucanases"/>
    <property type="match status" value="1"/>
</dbReference>
<dbReference type="AlphaFoldDB" id="A0A6J7W616"/>
<evidence type="ECO:0000313" key="4">
    <source>
        <dbReference type="EMBL" id="CAB5154320.1"/>
    </source>
</evidence>
<dbReference type="Pfam" id="PF13385">
    <property type="entry name" value="Laminin_G_3"/>
    <property type="match status" value="1"/>
</dbReference>
<organism evidence="4">
    <name type="scientific">freshwater metagenome</name>
    <dbReference type="NCBI Taxonomy" id="449393"/>
    <lineage>
        <taxon>unclassified sequences</taxon>
        <taxon>metagenomes</taxon>
        <taxon>ecological metagenomes</taxon>
    </lineage>
</organism>
<name>A0A6J7W616_9ZZZZ</name>
<evidence type="ECO:0000313" key="1">
    <source>
        <dbReference type="EMBL" id="CAB4340917.1"/>
    </source>
</evidence>
<reference evidence="4" key="1">
    <citation type="submission" date="2020-05" db="EMBL/GenBank/DDBJ databases">
        <authorList>
            <person name="Chiriac C."/>
            <person name="Salcher M."/>
            <person name="Ghai R."/>
            <person name="Kavagutti S V."/>
        </authorList>
    </citation>
    <scope>NUCLEOTIDE SEQUENCE</scope>
</reference>
<protein>
    <submittedName>
        <fullName evidence="4">Unannotated protein</fullName>
    </submittedName>
</protein>
<accession>A0A6J7W616</accession>